<feature type="compositionally biased region" description="Pro residues" evidence="8">
    <location>
        <begin position="1"/>
        <end position="12"/>
    </location>
</feature>
<dbReference type="PROSITE" id="PS51837">
    <property type="entry name" value="LITAF"/>
    <property type="match status" value="1"/>
</dbReference>
<evidence type="ECO:0000256" key="8">
    <source>
        <dbReference type="SAM" id="MobiDB-lite"/>
    </source>
</evidence>
<dbReference type="PANTHER" id="PTHR23292:SF6">
    <property type="entry name" value="FI16602P1-RELATED"/>
    <property type="match status" value="1"/>
</dbReference>
<keyword evidence="9" id="KW-1133">Transmembrane helix</keyword>
<accession>A0A194ANP1</accession>
<dbReference type="GO" id="GO:0008270">
    <property type="term" value="F:zinc ion binding"/>
    <property type="evidence" value="ECO:0007669"/>
    <property type="project" value="TreeGrafter"/>
</dbReference>
<dbReference type="Pfam" id="PF10601">
    <property type="entry name" value="zf-LITAF-like"/>
    <property type="match status" value="1"/>
</dbReference>
<dbReference type="PANTHER" id="PTHR23292">
    <property type="entry name" value="LIPOPOLYSACCHARIDE-INDUCED TUMOR NECROSIS FACTOR-ALPHA FACTOR"/>
    <property type="match status" value="1"/>
</dbReference>
<sequence length="126" mass="13693">MSKAAPPPPPGYGAPESPKYGVPPPAYQQTQGTYQTNVVVTGATPYLRNMMFREVPVATQCPFCQATITTSTSYETGTITWLVAGILLLMGLWLGCCLIPFCLDGCKDVIHRCPNCNQVVGKYTRM</sequence>
<dbReference type="GO" id="GO:0005765">
    <property type="term" value="C:lysosomal membrane"/>
    <property type="evidence" value="ECO:0007669"/>
    <property type="project" value="UniProtKB-SubCell"/>
</dbReference>
<evidence type="ECO:0000256" key="9">
    <source>
        <dbReference type="SAM" id="Phobius"/>
    </source>
</evidence>
<dbReference type="InterPro" id="IPR006629">
    <property type="entry name" value="LITAF"/>
</dbReference>
<evidence type="ECO:0000313" key="11">
    <source>
        <dbReference type="EMBL" id="JAS04112.1"/>
    </source>
</evidence>
<proteinExistence type="inferred from homology"/>
<evidence type="ECO:0000256" key="2">
    <source>
        <dbReference type="ARBA" id="ARBA00004481"/>
    </source>
</evidence>
<dbReference type="AlphaFoldDB" id="A0A194ANP1"/>
<feature type="domain" description="LITAF" evidence="10">
    <location>
        <begin position="40"/>
        <end position="125"/>
    </location>
</feature>
<evidence type="ECO:0000256" key="1">
    <source>
        <dbReference type="ARBA" id="ARBA00004414"/>
    </source>
</evidence>
<keyword evidence="9" id="KW-0812">Transmembrane</keyword>
<organism evidence="11">
    <name type="scientific">Pinctada fucata</name>
    <name type="common">Akoya pearl oyster</name>
    <name type="synonym">Pinctada imbricata fucata</name>
    <dbReference type="NCBI Taxonomy" id="50426"/>
    <lineage>
        <taxon>Eukaryota</taxon>
        <taxon>Metazoa</taxon>
        <taxon>Spiralia</taxon>
        <taxon>Lophotrochozoa</taxon>
        <taxon>Mollusca</taxon>
        <taxon>Bivalvia</taxon>
        <taxon>Autobranchia</taxon>
        <taxon>Pteriomorphia</taxon>
        <taxon>Pterioida</taxon>
        <taxon>Pterioidea</taxon>
        <taxon>Pteriidae</taxon>
        <taxon>Pinctada</taxon>
    </lineage>
</organism>
<evidence type="ECO:0000259" key="10">
    <source>
        <dbReference type="PROSITE" id="PS51837"/>
    </source>
</evidence>
<keyword evidence="6" id="KW-0862">Zinc</keyword>
<evidence type="ECO:0000256" key="4">
    <source>
        <dbReference type="ARBA" id="ARBA00005975"/>
    </source>
</evidence>
<keyword evidence="5" id="KW-0479">Metal-binding</keyword>
<evidence type="ECO:0000256" key="6">
    <source>
        <dbReference type="ARBA" id="ARBA00022833"/>
    </source>
</evidence>
<dbReference type="SMART" id="SM00714">
    <property type="entry name" value="LITAF"/>
    <property type="match status" value="1"/>
</dbReference>
<feature type="region of interest" description="Disordered" evidence="8">
    <location>
        <begin position="1"/>
        <end position="29"/>
    </location>
</feature>
<protein>
    <recommendedName>
        <fullName evidence="10">LITAF domain-containing protein</fullName>
    </recommendedName>
</protein>
<evidence type="ECO:0000256" key="7">
    <source>
        <dbReference type="ARBA" id="ARBA00023136"/>
    </source>
</evidence>
<dbReference type="InterPro" id="IPR037519">
    <property type="entry name" value="LITAF_fam"/>
</dbReference>
<keyword evidence="7 9" id="KW-0472">Membrane</keyword>
<dbReference type="EMBL" id="GELH01000159">
    <property type="protein sequence ID" value="JAS04113.1"/>
    <property type="molecule type" value="Transcribed_RNA"/>
</dbReference>
<reference evidence="11" key="1">
    <citation type="submission" date="2016-03" db="EMBL/GenBank/DDBJ databases">
        <authorList>
            <person name="Ploux O."/>
        </authorList>
    </citation>
    <scope>NUCLEOTIDE SEQUENCE</scope>
    <source>
        <tissue evidence="11">Mantle</tissue>
    </source>
</reference>
<comment type="similarity">
    <text evidence="4">Belongs to the CDIP1/LITAF family.</text>
</comment>
<dbReference type="GO" id="GO:0031902">
    <property type="term" value="C:late endosome membrane"/>
    <property type="evidence" value="ECO:0007669"/>
    <property type="project" value="UniProtKB-SubCell"/>
</dbReference>
<name>A0A194ANP1_PINFU</name>
<feature type="transmembrane region" description="Helical" evidence="9">
    <location>
        <begin position="79"/>
        <end position="103"/>
    </location>
</feature>
<dbReference type="EMBL" id="GELH01000160">
    <property type="protein sequence ID" value="JAS04112.1"/>
    <property type="molecule type" value="Transcribed_RNA"/>
</dbReference>
<evidence type="ECO:0000256" key="5">
    <source>
        <dbReference type="ARBA" id="ARBA00022723"/>
    </source>
</evidence>
<evidence type="ECO:0000256" key="3">
    <source>
        <dbReference type="ARBA" id="ARBA00004630"/>
    </source>
</evidence>
<comment type="subcellular location">
    <subcellularLocation>
        <location evidence="2">Endosome membrane</location>
        <topology evidence="2">Peripheral membrane protein</topology>
    </subcellularLocation>
    <subcellularLocation>
        <location evidence="1">Late endosome membrane</location>
    </subcellularLocation>
    <subcellularLocation>
        <location evidence="3">Lysosome membrane</location>
        <topology evidence="3">Peripheral membrane protein</topology>
        <orientation evidence="3">Cytoplasmic side</orientation>
    </subcellularLocation>
</comment>